<sequence length="408" mass="44518">MPEPELPEPELPEPEVLAPSFYDRAHAVHRLWREGGGVRHARFPGAAGIEGWVVTGYDDARRLLADPRLSKQDAVQKFGRRTGRTEGPGEALFTHMLNSDPPQHTRLRRLVQKAFTARRTAALRPMIEAHVAALLDEWEGREEAELIGEFALPLPVAVAFDLFGASDADHEMLQVRGNTLGGGRGDGEVSVFTAEHMHAYLGALIALKRENPDDGMLSALIAARDEGDALSADEITSMAFLLVVAGHQTTVNLIANGVHTLLTHPGSLDALRADPSLMPGAVEEILRYESPSGLASLRYTTEPVTVGEATVPEDEFVHIGLLGANRDPAVFADPDRFDIRRENASKHLAFGHGIHHCLGAPLARLQAGIAFTALLERFPGLRLAEGHEARWQANPRHRGLLELPVRLR</sequence>
<dbReference type="PANTHER" id="PTHR46696">
    <property type="entry name" value="P450, PUTATIVE (EUROFUNG)-RELATED"/>
    <property type="match status" value="1"/>
</dbReference>
<accession>A0A7W7LQ98</accession>
<dbReference type="EMBL" id="JACHJH010000005">
    <property type="protein sequence ID" value="MBB4894430.1"/>
    <property type="molecule type" value="Genomic_DNA"/>
</dbReference>
<dbReference type="GO" id="GO:0004497">
    <property type="term" value="F:monooxygenase activity"/>
    <property type="evidence" value="ECO:0007669"/>
    <property type="project" value="UniProtKB-KW"/>
</dbReference>
<proteinExistence type="inferred from homology"/>
<dbReference type="Proteomes" id="UP000556084">
    <property type="component" value="Unassembled WGS sequence"/>
</dbReference>
<evidence type="ECO:0000313" key="8">
    <source>
        <dbReference type="EMBL" id="MBB4894430.1"/>
    </source>
</evidence>
<dbReference type="GO" id="GO:0020037">
    <property type="term" value="F:heme binding"/>
    <property type="evidence" value="ECO:0007669"/>
    <property type="project" value="InterPro"/>
</dbReference>
<dbReference type="GO" id="GO:0005506">
    <property type="term" value="F:iron ion binding"/>
    <property type="evidence" value="ECO:0007669"/>
    <property type="project" value="InterPro"/>
</dbReference>
<dbReference type="FunFam" id="1.10.630.10:FF:000018">
    <property type="entry name" value="Cytochrome P450 monooxygenase"/>
    <property type="match status" value="1"/>
</dbReference>
<comment type="similarity">
    <text evidence="1 7">Belongs to the cytochrome P450 family.</text>
</comment>
<name>A0A7W7LQ98_9ACTN</name>
<protein>
    <submittedName>
        <fullName evidence="8">Cytochrome P450</fullName>
    </submittedName>
</protein>
<keyword evidence="9" id="KW-1185">Reference proteome</keyword>
<dbReference type="Pfam" id="PF00067">
    <property type="entry name" value="p450"/>
    <property type="match status" value="1"/>
</dbReference>
<keyword evidence="5 7" id="KW-0408">Iron</keyword>
<dbReference type="Gene3D" id="1.10.630.10">
    <property type="entry name" value="Cytochrome P450"/>
    <property type="match status" value="1"/>
</dbReference>
<comment type="caution">
    <text evidence="8">The sequence shown here is derived from an EMBL/GenBank/DDBJ whole genome shotgun (WGS) entry which is preliminary data.</text>
</comment>
<keyword evidence="3 7" id="KW-0479">Metal-binding</keyword>
<dbReference type="CDD" id="cd11029">
    <property type="entry name" value="CYP107-like"/>
    <property type="match status" value="1"/>
</dbReference>
<dbReference type="PANTHER" id="PTHR46696:SF1">
    <property type="entry name" value="CYTOCHROME P450 YJIB-RELATED"/>
    <property type="match status" value="1"/>
</dbReference>
<dbReference type="AlphaFoldDB" id="A0A7W7LQ98"/>
<evidence type="ECO:0000256" key="7">
    <source>
        <dbReference type="RuleBase" id="RU000461"/>
    </source>
</evidence>
<evidence type="ECO:0000256" key="2">
    <source>
        <dbReference type="ARBA" id="ARBA00022617"/>
    </source>
</evidence>
<evidence type="ECO:0000313" key="9">
    <source>
        <dbReference type="Proteomes" id="UP000556084"/>
    </source>
</evidence>
<evidence type="ECO:0000256" key="5">
    <source>
        <dbReference type="ARBA" id="ARBA00023004"/>
    </source>
</evidence>
<dbReference type="InterPro" id="IPR001128">
    <property type="entry name" value="Cyt_P450"/>
</dbReference>
<dbReference type="InterPro" id="IPR036396">
    <property type="entry name" value="Cyt_P450_sf"/>
</dbReference>
<evidence type="ECO:0000256" key="1">
    <source>
        <dbReference type="ARBA" id="ARBA00010617"/>
    </source>
</evidence>
<dbReference type="SUPFAM" id="SSF48264">
    <property type="entry name" value="Cytochrome P450"/>
    <property type="match status" value="1"/>
</dbReference>
<keyword evidence="4 7" id="KW-0560">Oxidoreductase</keyword>
<dbReference type="InterPro" id="IPR002397">
    <property type="entry name" value="Cyt_P450_B"/>
</dbReference>
<dbReference type="PRINTS" id="PR00359">
    <property type="entry name" value="BP450"/>
</dbReference>
<keyword evidence="2 7" id="KW-0349">Heme</keyword>
<dbReference type="GO" id="GO:0016705">
    <property type="term" value="F:oxidoreductase activity, acting on paired donors, with incorporation or reduction of molecular oxygen"/>
    <property type="evidence" value="ECO:0007669"/>
    <property type="project" value="InterPro"/>
</dbReference>
<dbReference type="PROSITE" id="PS00086">
    <property type="entry name" value="CYTOCHROME_P450"/>
    <property type="match status" value="1"/>
</dbReference>
<gene>
    <name evidence="8" type="ORF">FHS39_003488</name>
</gene>
<dbReference type="RefSeq" id="WP_184350250.1">
    <property type="nucleotide sequence ID" value="NZ_JACHJH010000005.1"/>
</dbReference>
<evidence type="ECO:0000256" key="4">
    <source>
        <dbReference type="ARBA" id="ARBA00023002"/>
    </source>
</evidence>
<reference evidence="8 9" key="1">
    <citation type="submission" date="2020-08" db="EMBL/GenBank/DDBJ databases">
        <title>Genomic Encyclopedia of Type Strains, Phase III (KMG-III): the genomes of soil and plant-associated and newly described type strains.</title>
        <authorList>
            <person name="Whitman W."/>
        </authorList>
    </citation>
    <scope>NUCLEOTIDE SEQUENCE [LARGE SCALE GENOMIC DNA]</scope>
    <source>
        <strain evidence="8 9">CECT 3266</strain>
    </source>
</reference>
<keyword evidence="6 7" id="KW-0503">Monooxygenase</keyword>
<evidence type="ECO:0000256" key="6">
    <source>
        <dbReference type="ARBA" id="ARBA00023033"/>
    </source>
</evidence>
<evidence type="ECO:0000256" key="3">
    <source>
        <dbReference type="ARBA" id="ARBA00022723"/>
    </source>
</evidence>
<organism evidence="8 9">
    <name type="scientific">Streptomyces olivoverticillatus</name>
    <dbReference type="NCBI Taxonomy" id="66427"/>
    <lineage>
        <taxon>Bacteria</taxon>
        <taxon>Bacillati</taxon>
        <taxon>Actinomycetota</taxon>
        <taxon>Actinomycetes</taxon>
        <taxon>Kitasatosporales</taxon>
        <taxon>Streptomycetaceae</taxon>
        <taxon>Streptomyces</taxon>
    </lineage>
</organism>
<dbReference type="InterPro" id="IPR017972">
    <property type="entry name" value="Cyt_P450_CS"/>
</dbReference>